<keyword evidence="5" id="KW-1185">Reference proteome</keyword>
<keyword evidence="2" id="KW-0472">Membrane</keyword>
<reference evidence="4" key="1">
    <citation type="submission" date="2020-11" db="EMBL/GenBank/DDBJ databases">
        <authorList>
            <person name="Whiteford S."/>
        </authorList>
    </citation>
    <scope>NUCLEOTIDE SEQUENCE</scope>
</reference>
<dbReference type="EMBL" id="CAJHNJ030000124">
    <property type="protein sequence ID" value="CAG9136089.1"/>
    <property type="molecule type" value="Genomic_DNA"/>
</dbReference>
<organism evidence="4 5">
    <name type="scientific">Plutella xylostella</name>
    <name type="common">Diamondback moth</name>
    <name type="synonym">Plutella maculipennis</name>
    <dbReference type="NCBI Taxonomy" id="51655"/>
    <lineage>
        <taxon>Eukaryota</taxon>
        <taxon>Metazoa</taxon>
        <taxon>Ecdysozoa</taxon>
        <taxon>Arthropoda</taxon>
        <taxon>Hexapoda</taxon>
        <taxon>Insecta</taxon>
        <taxon>Pterygota</taxon>
        <taxon>Neoptera</taxon>
        <taxon>Endopterygota</taxon>
        <taxon>Lepidoptera</taxon>
        <taxon>Glossata</taxon>
        <taxon>Ditrysia</taxon>
        <taxon>Yponomeutoidea</taxon>
        <taxon>Plutellidae</taxon>
        <taxon>Plutella</taxon>
    </lineage>
</organism>
<evidence type="ECO:0000313" key="5">
    <source>
        <dbReference type="Proteomes" id="UP000653454"/>
    </source>
</evidence>
<proteinExistence type="predicted"/>
<dbReference type="Proteomes" id="UP000653454">
    <property type="component" value="Unassembled WGS sequence"/>
</dbReference>
<evidence type="ECO:0000256" key="2">
    <source>
        <dbReference type="ARBA" id="ARBA00023136"/>
    </source>
</evidence>
<dbReference type="Gene3D" id="2.40.160.50">
    <property type="entry name" value="membrane protein fhac: a member of the omp85/tpsb transporter family"/>
    <property type="match status" value="1"/>
</dbReference>
<name>A0A8S4G7H0_PLUXY</name>
<comment type="subcellular location">
    <subcellularLocation>
        <location evidence="1">Membrane</location>
    </subcellularLocation>
</comment>
<evidence type="ECO:0000256" key="1">
    <source>
        <dbReference type="ARBA" id="ARBA00004370"/>
    </source>
</evidence>
<dbReference type="InterPro" id="IPR000184">
    <property type="entry name" value="Bac_surfAg_D15"/>
</dbReference>
<dbReference type="Pfam" id="PF01103">
    <property type="entry name" value="Omp85"/>
    <property type="match status" value="1"/>
</dbReference>
<evidence type="ECO:0000259" key="3">
    <source>
        <dbReference type="Pfam" id="PF01103"/>
    </source>
</evidence>
<feature type="domain" description="Bacterial surface antigen (D15)" evidence="3">
    <location>
        <begin position="7"/>
        <end position="156"/>
    </location>
</feature>
<sequence length="157" mass="16757">MCGTELPEHFYLGGATTLRGFRQRGAPRTPTTRIHYYPSKSMSAHFTQMYWASGVHMYWASGVHLYTPLPFRPGAGGLGDLFRSHLFANAGCLAGPEESSAMSLSSLSQVRVSIGAGIALRLGRVAKAELNYCVPIRACAGDATAPGLQLGVGAHFL</sequence>
<dbReference type="GO" id="GO:0019867">
    <property type="term" value="C:outer membrane"/>
    <property type="evidence" value="ECO:0007669"/>
    <property type="project" value="InterPro"/>
</dbReference>
<comment type="caution">
    <text evidence="4">The sequence shown here is derived from an EMBL/GenBank/DDBJ whole genome shotgun (WGS) entry which is preliminary data.</text>
</comment>
<protein>
    <submittedName>
        <fullName evidence="4">(diamondback moth) hypothetical protein</fullName>
    </submittedName>
</protein>
<dbReference type="AlphaFoldDB" id="A0A8S4G7H0"/>
<evidence type="ECO:0000313" key="4">
    <source>
        <dbReference type="EMBL" id="CAG9136089.1"/>
    </source>
</evidence>
<gene>
    <name evidence="4" type="ORF">PLXY2_LOCUS14334</name>
</gene>
<accession>A0A8S4G7H0</accession>